<evidence type="ECO:0000259" key="1">
    <source>
        <dbReference type="Pfam" id="PF18406"/>
    </source>
</evidence>
<name>A0A6J7WXV7_9CAUD</name>
<dbReference type="EMBL" id="LR798295">
    <property type="protein sequence ID" value="CAB5221698.1"/>
    <property type="molecule type" value="Genomic_DNA"/>
</dbReference>
<feature type="domain" description="YubB ferredoxin-like" evidence="1">
    <location>
        <begin position="131"/>
        <end position="192"/>
    </location>
</feature>
<reference evidence="2" key="1">
    <citation type="submission" date="2020-05" db="EMBL/GenBank/DDBJ databases">
        <authorList>
            <person name="Chiriac C."/>
            <person name="Salcher M."/>
            <person name="Ghai R."/>
            <person name="Kavagutti S V."/>
        </authorList>
    </citation>
    <scope>NUCLEOTIDE SEQUENCE</scope>
</reference>
<accession>A0A6J7WXV7</accession>
<dbReference type="Pfam" id="PF18406">
    <property type="entry name" value="DUF1281_C"/>
    <property type="match status" value="1"/>
</dbReference>
<organism evidence="2">
    <name type="scientific">uncultured Caudovirales phage</name>
    <dbReference type="NCBI Taxonomy" id="2100421"/>
    <lineage>
        <taxon>Viruses</taxon>
        <taxon>Duplodnaviria</taxon>
        <taxon>Heunggongvirae</taxon>
        <taxon>Uroviricota</taxon>
        <taxon>Caudoviricetes</taxon>
        <taxon>Peduoviridae</taxon>
        <taxon>Maltschvirus</taxon>
        <taxon>Maltschvirus maltsch</taxon>
    </lineage>
</organism>
<sequence length="255" mass="29901">MPNWVFNSLVVSGEQSELDKMVEQLNQPFTMHHPVHKFVDGKYTKVADSEHYSNPVLAFWNIVKPTDLESYYEKEVFTKETLEPEDFMAEFVRSMREDNDWYHWNCRNWGTKWDVCVSDDNEYPNTIKTVNDDGSIMYHFETAWSPVGEVLLKLSEQYPTLEFDYEYEEEQGWGGSCTFKAGEDIACDEYDIPESHADHKDRDKECICEYGDPENGYEDCPVDTTKFKWDSELEEWVEMSDLSDTLVSTNNLQGE</sequence>
<dbReference type="InterPro" id="IPR041329">
    <property type="entry name" value="YubB_C"/>
</dbReference>
<proteinExistence type="predicted"/>
<protein>
    <recommendedName>
        <fullName evidence="1">YubB ferredoxin-like domain-containing protein</fullName>
    </recommendedName>
</protein>
<evidence type="ECO:0000313" key="2">
    <source>
        <dbReference type="EMBL" id="CAB5221698.1"/>
    </source>
</evidence>
<gene>
    <name evidence="2" type="ORF">UFOVP359_24</name>
</gene>